<dbReference type="Pfam" id="PF01075">
    <property type="entry name" value="Glyco_transf_9"/>
    <property type="match status" value="1"/>
</dbReference>
<dbReference type="SUPFAM" id="SSF53756">
    <property type="entry name" value="UDP-Glycosyltransferase/glycogen phosphorylase"/>
    <property type="match status" value="1"/>
</dbReference>
<comment type="caution">
    <text evidence="3">The sequence shown here is derived from an EMBL/GenBank/DDBJ whole genome shotgun (WGS) entry which is preliminary data.</text>
</comment>
<dbReference type="Proteomes" id="UP001306592">
    <property type="component" value="Unassembled WGS sequence"/>
</dbReference>
<keyword evidence="2" id="KW-0808">Transferase</keyword>
<evidence type="ECO:0000256" key="2">
    <source>
        <dbReference type="ARBA" id="ARBA00022679"/>
    </source>
</evidence>
<dbReference type="InterPro" id="IPR051199">
    <property type="entry name" value="LPS_LOS_Heptosyltrfase"/>
</dbReference>
<sequence>MGYLINGEVNPNDVILGYWTGAFTSGSGLWGTMAVNAGSGVTSSYLKGDDPLKGGAMSGAASGIGYSAGKLLQGPLDILVNGYTVDLLVTKSSSEAVKYTPYVRHIYEAGDCNNEVFLKKFSHTVAESTIKKLNQNNYDLVIDLCLFDIPVHRMMLFRDISAKSVLGFNKWGCINHYSKSIPFENGKEHVTNAISLVAKNMDLDIYNRHSYDLHIPDAIAFEVRNYLSAWEGKIKVVINAFTGSPERNLSREQLTQTIEMLNENSNNIVIIILDHKKELDVPLPCNVLINPFNSLHHVMELIKNVDLVISPDTSIVHISAAWKKPLISVYKNVTDNNDLWAPGYKEAIQIIVNKRKISDVRNVPEIILQETEKMGVLKNGTA</sequence>
<evidence type="ECO:0000313" key="3">
    <source>
        <dbReference type="EMBL" id="MEI2684065.1"/>
    </source>
</evidence>
<name>A0ABU8DKP3_ERWAP</name>
<dbReference type="EMBL" id="JBANEI010000020">
    <property type="protein sequence ID" value="MEI2684065.1"/>
    <property type="molecule type" value="Genomic_DNA"/>
</dbReference>
<dbReference type="PANTHER" id="PTHR30160">
    <property type="entry name" value="TETRAACYLDISACCHARIDE 4'-KINASE-RELATED"/>
    <property type="match status" value="1"/>
</dbReference>
<dbReference type="Gene3D" id="3.40.50.2000">
    <property type="entry name" value="Glycogen Phosphorylase B"/>
    <property type="match status" value="2"/>
</dbReference>
<keyword evidence="1" id="KW-0328">Glycosyltransferase</keyword>
<dbReference type="InterPro" id="IPR002201">
    <property type="entry name" value="Glyco_trans_9"/>
</dbReference>
<dbReference type="RefSeq" id="WP_336203682.1">
    <property type="nucleotide sequence ID" value="NZ_JBANEI010000020.1"/>
</dbReference>
<organism evidence="3 4">
    <name type="scientific">Erwinia aphidicola</name>
    <dbReference type="NCBI Taxonomy" id="68334"/>
    <lineage>
        <taxon>Bacteria</taxon>
        <taxon>Pseudomonadati</taxon>
        <taxon>Pseudomonadota</taxon>
        <taxon>Gammaproteobacteria</taxon>
        <taxon>Enterobacterales</taxon>
        <taxon>Erwiniaceae</taxon>
        <taxon>Erwinia</taxon>
    </lineage>
</organism>
<protein>
    <submittedName>
        <fullName evidence="3">Glycosyltransferase family 9 protein</fullName>
    </submittedName>
</protein>
<gene>
    <name evidence="3" type="ORF">V8N49_20705</name>
</gene>
<proteinExistence type="predicted"/>
<keyword evidence="4" id="KW-1185">Reference proteome</keyword>
<reference evidence="3 4" key="1">
    <citation type="submission" date="2024-02" db="EMBL/GenBank/DDBJ databases">
        <title>First report Erwinia aphidicola in onion in Chile.</title>
        <authorList>
            <person name="Valenzuela M."/>
            <person name="Pena M."/>
            <person name="Dutta B."/>
        </authorList>
    </citation>
    <scope>NUCLEOTIDE SEQUENCE [LARGE SCALE GENOMIC DNA]</scope>
    <source>
        <strain evidence="3 4">QCJ3A</strain>
    </source>
</reference>
<dbReference type="PANTHER" id="PTHR30160:SF15">
    <property type="entry name" value="GLYCOSYLTRANSFERASE HI_0523-RELATED"/>
    <property type="match status" value="1"/>
</dbReference>
<accession>A0ABU8DKP3</accession>
<evidence type="ECO:0000256" key="1">
    <source>
        <dbReference type="ARBA" id="ARBA00022676"/>
    </source>
</evidence>
<evidence type="ECO:0000313" key="4">
    <source>
        <dbReference type="Proteomes" id="UP001306592"/>
    </source>
</evidence>